<accession>A0ABW1JD65</accession>
<dbReference type="RefSeq" id="WP_345718136.1">
    <property type="nucleotide sequence ID" value="NZ_BAABFP010000008.1"/>
</dbReference>
<proteinExistence type="predicted"/>
<protein>
    <submittedName>
        <fullName evidence="1">Uncharacterized protein</fullName>
    </submittedName>
</protein>
<evidence type="ECO:0000313" key="1">
    <source>
        <dbReference type="EMBL" id="MFC6006658.1"/>
    </source>
</evidence>
<sequence>MSEYVISVAGPLSDDLMSAFPGLSRRQVPVHTMLSGELPDQCALQGVINHLDRLGVEIIEIRQLPPSHHGRVASSGPAA</sequence>
<keyword evidence="2" id="KW-1185">Reference proteome</keyword>
<comment type="caution">
    <text evidence="1">The sequence shown here is derived from an EMBL/GenBank/DDBJ whole genome shotgun (WGS) entry which is preliminary data.</text>
</comment>
<name>A0ABW1JD65_9ACTN</name>
<evidence type="ECO:0000313" key="2">
    <source>
        <dbReference type="Proteomes" id="UP001596189"/>
    </source>
</evidence>
<dbReference type="Proteomes" id="UP001596189">
    <property type="component" value="Unassembled WGS sequence"/>
</dbReference>
<dbReference type="EMBL" id="JBHSRD010000003">
    <property type="protein sequence ID" value="MFC6006658.1"/>
    <property type="molecule type" value="Genomic_DNA"/>
</dbReference>
<organism evidence="1 2">
    <name type="scientific">Angustibacter luteus</name>
    <dbReference type="NCBI Taxonomy" id="658456"/>
    <lineage>
        <taxon>Bacteria</taxon>
        <taxon>Bacillati</taxon>
        <taxon>Actinomycetota</taxon>
        <taxon>Actinomycetes</taxon>
        <taxon>Kineosporiales</taxon>
        <taxon>Kineosporiaceae</taxon>
    </lineage>
</organism>
<reference evidence="2" key="1">
    <citation type="journal article" date="2019" name="Int. J. Syst. Evol. Microbiol.">
        <title>The Global Catalogue of Microorganisms (GCM) 10K type strain sequencing project: providing services to taxonomists for standard genome sequencing and annotation.</title>
        <authorList>
            <consortium name="The Broad Institute Genomics Platform"/>
            <consortium name="The Broad Institute Genome Sequencing Center for Infectious Disease"/>
            <person name="Wu L."/>
            <person name="Ma J."/>
        </authorList>
    </citation>
    <scope>NUCLEOTIDE SEQUENCE [LARGE SCALE GENOMIC DNA]</scope>
    <source>
        <strain evidence="2">KACC 14249</strain>
    </source>
</reference>
<gene>
    <name evidence="1" type="ORF">ACFQDO_05890</name>
</gene>